<dbReference type="PROSITE" id="PS51450">
    <property type="entry name" value="LRR"/>
    <property type="match status" value="1"/>
</dbReference>
<dbReference type="Proteomes" id="UP001412067">
    <property type="component" value="Unassembled WGS sequence"/>
</dbReference>
<dbReference type="PROSITE" id="PS50011">
    <property type="entry name" value="PROTEIN_KINASE_DOM"/>
    <property type="match status" value="1"/>
</dbReference>
<dbReference type="InterPro" id="IPR000719">
    <property type="entry name" value="Prot_kinase_dom"/>
</dbReference>
<dbReference type="InterPro" id="IPR017441">
    <property type="entry name" value="Protein_kinase_ATP_BS"/>
</dbReference>
<dbReference type="PANTHER" id="PTHR48053">
    <property type="entry name" value="LEUCINE RICH REPEAT FAMILY PROTEIN, EXPRESSED"/>
    <property type="match status" value="1"/>
</dbReference>
<evidence type="ECO:0000256" key="2">
    <source>
        <dbReference type="ARBA" id="ARBA00012513"/>
    </source>
</evidence>
<dbReference type="Pfam" id="PF00560">
    <property type="entry name" value="LRR_1"/>
    <property type="match status" value="3"/>
</dbReference>
<keyword evidence="10" id="KW-0418">Kinase</keyword>
<evidence type="ECO:0000313" key="22">
    <source>
        <dbReference type="Proteomes" id="UP001412067"/>
    </source>
</evidence>
<organism evidence="21 22">
    <name type="scientific">Platanthera guangdongensis</name>
    <dbReference type="NCBI Taxonomy" id="2320717"/>
    <lineage>
        <taxon>Eukaryota</taxon>
        <taxon>Viridiplantae</taxon>
        <taxon>Streptophyta</taxon>
        <taxon>Embryophyta</taxon>
        <taxon>Tracheophyta</taxon>
        <taxon>Spermatophyta</taxon>
        <taxon>Magnoliopsida</taxon>
        <taxon>Liliopsida</taxon>
        <taxon>Asparagales</taxon>
        <taxon>Orchidaceae</taxon>
        <taxon>Orchidoideae</taxon>
        <taxon>Orchideae</taxon>
        <taxon>Orchidinae</taxon>
        <taxon>Platanthera</taxon>
    </lineage>
</organism>
<keyword evidence="22" id="KW-1185">Reference proteome</keyword>
<evidence type="ECO:0000256" key="12">
    <source>
        <dbReference type="ARBA" id="ARBA00022989"/>
    </source>
</evidence>
<keyword evidence="11 18" id="KW-0067">ATP-binding</keyword>
<dbReference type="InterPro" id="IPR001611">
    <property type="entry name" value="Leu-rich_rpt"/>
</dbReference>
<dbReference type="EMBL" id="JBBWWR010000013">
    <property type="protein sequence ID" value="KAK8956365.1"/>
    <property type="molecule type" value="Genomic_DNA"/>
</dbReference>
<keyword evidence="4" id="KW-0433">Leucine-rich repeat</keyword>
<feature type="binding site" evidence="18">
    <location>
        <position position="512"/>
    </location>
    <ligand>
        <name>ATP</name>
        <dbReference type="ChEBI" id="CHEBI:30616"/>
    </ligand>
</feature>
<dbReference type="InterPro" id="IPR055414">
    <property type="entry name" value="LRR_R13L4/SHOC2-like"/>
</dbReference>
<evidence type="ECO:0000256" key="13">
    <source>
        <dbReference type="ARBA" id="ARBA00023136"/>
    </source>
</evidence>
<dbReference type="Pfam" id="PF00069">
    <property type="entry name" value="Pkinase"/>
    <property type="match status" value="1"/>
</dbReference>
<comment type="subcellular location">
    <subcellularLocation>
        <location evidence="1">Cell membrane</location>
        <topology evidence="1">Single-pass membrane protein</topology>
    </subcellularLocation>
</comment>
<keyword evidence="6 19" id="KW-0812">Transmembrane</keyword>
<keyword evidence="13 19" id="KW-0472">Membrane</keyword>
<keyword evidence="12 19" id="KW-1133">Transmembrane helix</keyword>
<evidence type="ECO:0000256" key="17">
    <source>
        <dbReference type="ARBA" id="ARBA00048679"/>
    </source>
</evidence>
<keyword evidence="9 18" id="KW-0547">Nucleotide-binding</keyword>
<gene>
    <name evidence="21" type="ORF">KSP40_PGU002491</name>
</gene>
<evidence type="ECO:0000256" key="11">
    <source>
        <dbReference type="ARBA" id="ARBA00022840"/>
    </source>
</evidence>
<evidence type="ECO:0000256" key="5">
    <source>
        <dbReference type="ARBA" id="ARBA00022679"/>
    </source>
</evidence>
<comment type="catalytic activity">
    <reaction evidence="17">
        <text>L-seryl-[protein] + ATP = O-phospho-L-seryl-[protein] + ADP + H(+)</text>
        <dbReference type="Rhea" id="RHEA:17989"/>
        <dbReference type="Rhea" id="RHEA-COMP:9863"/>
        <dbReference type="Rhea" id="RHEA-COMP:11604"/>
        <dbReference type="ChEBI" id="CHEBI:15378"/>
        <dbReference type="ChEBI" id="CHEBI:29999"/>
        <dbReference type="ChEBI" id="CHEBI:30616"/>
        <dbReference type="ChEBI" id="CHEBI:83421"/>
        <dbReference type="ChEBI" id="CHEBI:456216"/>
        <dbReference type="EC" id="2.7.11.1"/>
    </reaction>
</comment>
<evidence type="ECO:0000313" key="21">
    <source>
        <dbReference type="EMBL" id="KAK8956365.1"/>
    </source>
</evidence>
<dbReference type="InterPro" id="IPR003591">
    <property type="entry name" value="Leu-rich_rpt_typical-subtyp"/>
</dbReference>
<dbReference type="PANTHER" id="PTHR48053:SF126">
    <property type="entry name" value="MDIS1-INTERACTING RECEPTOR LIKE KINASE 2-LIKE ISOFORM X1"/>
    <property type="match status" value="1"/>
</dbReference>
<keyword evidence="14" id="KW-0675">Receptor</keyword>
<evidence type="ECO:0000256" key="3">
    <source>
        <dbReference type="ARBA" id="ARBA00022527"/>
    </source>
</evidence>
<dbReference type="SMART" id="SM00220">
    <property type="entry name" value="S_TKc"/>
    <property type="match status" value="1"/>
</dbReference>
<comment type="caution">
    <text evidence="21">The sequence shown here is derived from an EMBL/GenBank/DDBJ whole genome shotgun (WGS) entry which is preliminary data.</text>
</comment>
<name>A0ABR2M314_9ASPA</name>
<evidence type="ECO:0000259" key="20">
    <source>
        <dbReference type="PROSITE" id="PS50011"/>
    </source>
</evidence>
<dbReference type="InterPro" id="IPR011009">
    <property type="entry name" value="Kinase-like_dom_sf"/>
</dbReference>
<evidence type="ECO:0000256" key="4">
    <source>
        <dbReference type="ARBA" id="ARBA00022614"/>
    </source>
</evidence>
<dbReference type="SUPFAM" id="SSF56112">
    <property type="entry name" value="Protein kinase-like (PK-like)"/>
    <property type="match status" value="1"/>
</dbReference>
<evidence type="ECO:0000256" key="10">
    <source>
        <dbReference type="ARBA" id="ARBA00022777"/>
    </source>
</evidence>
<evidence type="ECO:0000256" key="16">
    <source>
        <dbReference type="ARBA" id="ARBA00047899"/>
    </source>
</evidence>
<reference evidence="21 22" key="1">
    <citation type="journal article" date="2022" name="Nat. Plants">
        <title>Genomes of leafy and leafless Platanthera orchids illuminate the evolution of mycoheterotrophy.</title>
        <authorList>
            <person name="Li M.H."/>
            <person name="Liu K.W."/>
            <person name="Li Z."/>
            <person name="Lu H.C."/>
            <person name="Ye Q.L."/>
            <person name="Zhang D."/>
            <person name="Wang J.Y."/>
            <person name="Li Y.F."/>
            <person name="Zhong Z.M."/>
            <person name="Liu X."/>
            <person name="Yu X."/>
            <person name="Liu D.K."/>
            <person name="Tu X.D."/>
            <person name="Liu B."/>
            <person name="Hao Y."/>
            <person name="Liao X.Y."/>
            <person name="Jiang Y.T."/>
            <person name="Sun W.H."/>
            <person name="Chen J."/>
            <person name="Chen Y.Q."/>
            <person name="Ai Y."/>
            <person name="Zhai J.W."/>
            <person name="Wu S.S."/>
            <person name="Zhou Z."/>
            <person name="Hsiao Y.Y."/>
            <person name="Wu W.L."/>
            <person name="Chen Y.Y."/>
            <person name="Lin Y.F."/>
            <person name="Hsu J.L."/>
            <person name="Li C.Y."/>
            <person name="Wang Z.W."/>
            <person name="Zhao X."/>
            <person name="Zhong W.Y."/>
            <person name="Ma X.K."/>
            <person name="Ma L."/>
            <person name="Huang J."/>
            <person name="Chen G.Z."/>
            <person name="Huang M.Z."/>
            <person name="Huang L."/>
            <person name="Peng D.H."/>
            <person name="Luo Y.B."/>
            <person name="Zou S.Q."/>
            <person name="Chen S.P."/>
            <person name="Lan S."/>
            <person name="Tsai W.C."/>
            <person name="Van de Peer Y."/>
            <person name="Liu Z.J."/>
        </authorList>
    </citation>
    <scope>NUCLEOTIDE SEQUENCE [LARGE SCALE GENOMIC DNA]</scope>
    <source>
        <strain evidence="21">Lor288</strain>
    </source>
</reference>
<dbReference type="SUPFAM" id="SSF52058">
    <property type="entry name" value="L domain-like"/>
    <property type="match status" value="2"/>
</dbReference>
<evidence type="ECO:0000256" key="1">
    <source>
        <dbReference type="ARBA" id="ARBA00004162"/>
    </source>
</evidence>
<evidence type="ECO:0000256" key="7">
    <source>
        <dbReference type="ARBA" id="ARBA00022729"/>
    </source>
</evidence>
<evidence type="ECO:0000256" key="18">
    <source>
        <dbReference type="PROSITE-ProRule" id="PRU10141"/>
    </source>
</evidence>
<dbReference type="Pfam" id="PF23598">
    <property type="entry name" value="LRR_14"/>
    <property type="match status" value="1"/>
</dbReference>
<evidence type="ECO:0000256" key="15">
    <source>
        <dbReference type="ARBA" id="ARBA00023180"/>
    </source>
</evidence>
<dbReference type="InterPro" id="IPR051716">
    <property type="entry name" value="Plant_RL_S/T_kinase"/>
</dbReference>
<keyword evidence="5" id="KW-0808">Transferase</keyword>
<protein>
    <recommendedName>
        <fullName evidence="2">non-specific serine/threonine protein kinase</fullName>
        <ecNumber evidence="2">2.7.11.1</ecNumber>
    </recommendedName>
</protein>
<proteinExistence type="predicted"/>
<accession>A0ABR2M314</accession>
<dbReference type="Pfam" id="PF13855">
    <property type="entry name" value="LRR_8"/>
    <property type="match status" value="1"/>
</dbReference>
<keyword evidence="7" id="KW-0732">Signal</keyword>
<sequence length="612" mass="67679">MLTVLHLQINHLSGSIPSELGNLKALKSLGLPDNNLNGYLPSSIANLTSLSVLVLYTNNMSGAIPEGIGALVNLVGLDFSDNHFSGIVPSSIGNMTKLKLLNLFSNQFSGIIPTELGNIINLESFSLSFNNFSGSLPSSIVNLTQLSVLYLQFNSISGSIPQDLALRHDTKDLRNCSSLRWFRFGGNQFKDDISQAFGVYPHLYFMDLSGNNLYGELSDNWKTCDNLTSLLISGNQISGRIPPDFGKMYKLERLDLSANKLEGEIPRELGQLSLLFNLSLSNNMLSGRIPNEIESLTKLLYLDLSANSFTGSIPAGMGNLQGLLEIPTQLENLDKLELLNLSHNKLTGNIPSLLSKMGSLQFIDFSYNNLEGAVPDFQGTTSELFTNNKNLCGHIQGLHPCNASSQGHGARSRSHKVTFIVIFSTVGAFIILILCIIASVSILHRRGRHTELENIVVMNPNAFSIWNFDGKTVYEDIIQRTENFDEKYCIGKGANGSVYKVLLPTSEVVAVKRIHLTEMENPLHEKQFRREIQVLTETRHKNVAKLLGYCSSPQCKFLVYEYMEGGSLANFLKSEEGGRELDWAKRVDSMLRTANPLFRESERDGEPFVGGL</sequence>
<keyword evidence="8" id="KW-0677">Repeat</keyword>
<keyword evidence="15" id="KW-0325">Glycoprotein</keyword>
<evidence type="ECO:0000256" key="19">
    <source>
        <dbReference type="SAM" id="Phobius"/>
    </source>
</evidence>
<evidence type="ECO:0000256" key="14">
    <source>
        <dbReference type="ARBA" id="ARBA00023170"/>
    </source>
</evidence>
<feature type="domain" description="Protein kinase" evidence="20">
    <location>
        <begin position="484"/>
        <end position="612"/>
    </location>
</feature>
<dbReference type="InterPro" id="IPR032675">
    <property type="entry name" value="LRR_dom_sf"/>
</dbReference>
<dbReference type="EC" id="2.7.11.1" evidence="2"/>
<dbReference type="Gene3D" id="3.30.200.20">
    <property type="entry name" value="Phosphorylase Kinase, domain 1"/>
    <property type="match status" value="1"/>
</dbReference>
<dbReference type="PRINTS" id="PR00019">
    <property type="entry name" value="LEURICHRPT"/>
</dbReference>
<dbReference type="PROSITE" id="PS00107">
    <property type="entry name" value="PROTEIN_KINASE_ATP"/>
    <property type="match status" value="1"/>
</dbReference>
<evidence type="ECO:0000256" key="9">
    <source>
        <dbReference type="ARBA" id="ARBA00022741"/>
    </source>
</evidence>
<dbReference type="SMART" id="SM00369">
    <property type="entry name" value="LRR_TYP"/>
    <property type="match status" value="7"/>
</dbReference>
<dbReference type="Gene3D" id="3.80.10.10">
    <property type="entry name" value="Ribonuclease Inhibitor"/>
    <property type="match status" value="3"/>
</dbReference>
<feature type="transmembrane region" description="Helical" evidence="19">
    <location>
        <begin position="419"/>
        <end position="443"/>
    </location>
</feature>
<comment type="catalytic activity">
    <reaction evidence="16">
        <text>L-threonyl-[protein] + ATP = O-phospho-L-threonyl-[protein] + ADP + H(+)</text>
        <dbReference type="Rhea" id="RHEA:46608"/>
        <dbReference type="Rhea" id="RHEA-COMP:11060"/>
        <dbReference type="Rhea" id="RHEA-COMP:11605"/>
        <dbReference type="ChEBI" id="CHEBI:15378"/>
        <dbReference type="ChEBI" id="CHEBI:30013"/>
        <dbReference type="ChEBI" id="CHEBI:30616"/>
        <dbReference type="ChEBI" id="CHEBI:61977"/>
        <dbReference type="ChEBI" id="CHEBI:456216"/>
        <dbReference type="EC" id="2.7.11.1"/>
    </reaction>
</comment>
<evidence type="ECO:0000256" key="8">
    <source>
        <dbReference type="ARBA" id="ARBA00022737"/>
    </source>
</evidence>
<evidence type="ECO:0000256" key="6">
    <source>
        <dbReference type="ARBA" id="ARBA00022692"/>
    </source>
</evidence>
<keyword evidence="3" id="KW-0723">Serine/threonine-protein kinase</keyword>